<protein>
    <recommendedName>
        <fullName evidence="1">Retroviral polymerase SH3-like domain-containing protein</fullName>
    </recommendedName>
</protein>
<dbReference type="EMBL" id="CAKLBY020000222">
    <property type="protein sequence ID" value="CAK7935647.1"/>
    <property type="molecule type" value="Genomic_DNA"/>
</dbReference>
<name>A0AAV1UPU6_9STRA</name>
<accession>A0AAV1UPU6</accession>
<feature type="domain" description="Retroviral polymerase SH3-like" evidence="1">
    <location>
        <begin position="7"/>
        <end position="62"/>
    </location>
</feature>
<gene>
    <name evidence="2" type="ORF">PM001_LOCUS20797</name>
</gene>
<dbReference type="AlphaFoldDB" id="A0AAV1UPU6"/>
<evidence type="ECO:0000313" key="2">
    <source>
        <dbReference type="EMBL" id="CAK7935647.1"/>
    </source>
</evidence>
<dbReference type="Proteomes" id="UP001162060">
    <property type="component" value="Unassembled WGS sequence"/>
</dbReference>
<proteinExistence type="predicted"/>
<comment type="caution">
    <text evidence="2">The sequence shown here is derived from an EMBL/GenBank/DDBJ whole genome shotgun (WGS) entry which is preliminary data.</text>
</comment>
<organism evidence="2 3">
    <name type="scientific">Peronospora matthiolae</name>
    <dbReference type="NCBI Taxonomy" id="2874970"/>
    <lineage>
        <taxon>Eukaryota</taxon>
        <taxon>Sar</taxon>
        <taxon>Stramenopiles</taxon>
        <taxon>Oomycota</taxon>
        <taxon>Peronosporomycetes</taxon>
        <taxon>Peronosporales</taxon>
        <taxon>Peronosporaceae</taxon>
        <taxon>Peronospora</taxon>
    </lineage>
</organism>
<reference evidence="2" key="1">
    <citation type="submission" date="2024-01" db="EMBL/GenBank/DDBJ databases">
        <authorList>
            <person name="Webb A."/>
        </authorList>
    </citation>
    <scope>NUCLEOTIDE SEQUENCE</scope>
    <source>
        <strain evidence="2">Pm1</strain>
    </source>
</reference>
<evidence type="ECO:0000313" key="3">
    <source>
        <dbReference type="Proteomes" id="UP001162060"/>
    </source>
</evidence>
<evidence type="ECO:0000259" key="1">
    <source>
        <dbReference type="Pfam" id="PF25597"/>
    </source>
</evidence>
<dbReference type="InterPro" id="IPR057670">
    <property type="entry name" value="SH3_retrovirus"/>
</dbReference>
<dbReference type="Pfam" id="PF25597">
    <property type="entry name" value="SH3_retrovirus"/>
    <property type="match status" value="1"/>
</dbReference>
<sequence length="111" mass="12547">MRVFGAKGYAHFAKPKRLKLDKKAFQCMFLGYSHEVKGYCVWNFDSNRLELTRSVTLQELPKSKYVQVIANVPATTRASFDDDDDAGVVQLPSTSTHSEVELMIVDHTGTY</sequence>